<accession>A0AAU9ITY9</accession>
<dbReference type="GO" id="GO:0004185">
    <property type="term" value="F:serine-type carboxypeptidase activity"/>
    <property type="evidence" value="ECO:0007669"/>
    <property type="project" value="UniProtKB-UniRule"/>
</dbReference>
<dbReference type="GO" id="GO:1904715">
    <property type="term" value="P:negative regulation of chaperone-mediated autophagy"/>
    <property type="evidence" value="ECO:0007669"/>
    <property type="project" value="UniProtKB-ARBA"/>
</dbReference>
<keyword evidence="5" id="KW-0732">Signal</keyword>
<dbReference type="PANTHER" id="PTHR11802">
    <property type="entry name" value="SERINE PROTEASE FAMILY S10 SERINE CARBOXYPEPTIDASE"/>
    <property type="match status" value="1"/>
</dbReference>
<dbReference type="EMBL" id="CAJZBQ010000016">
    <property type="protein sequence ID" value="CAG9316598.1"/>
    <property type="molecule type" value="Genomic_DNA"/>
</dbReference>
<dbReference type="Proteomes" id="UP001162131">
    <property type="component" value="Unassembled WGS sequence"/>
</dbReference>
<dbReference type="GO" id="GO:0031647">
    <property type="term" value="P:regulation of protein stability"/>
    <property type="evidence" value="ECO:0007669"/>
    <property type="project" value="UniProtKB-ARBA"/>
</dbReference>
<dbReference type="SUPFAM" id="SSF53474">
    <property type="entry name" value="alpha/beta-Hydrolases"/>
    <property type="match status" value="1"/>
</dbReference>
<keyword evidence="3 5" id="KW-0645">Protease</keyword>
<evidence type="ECO:0000313" key="7">
    <source>
        <dbReference type="Proteomes" id="UP001162131"/>
    </source>
</evidence>
<dbReference type="FunFam" id="3.40.50.1820:FF:000335">
    <property type="entry name" value="Carboxypeptidase"/>
    <property type="match status" value="1"/>
</dbReference>
<keyword evidence="2 5" id="KW-0121">Carboxypeptidase</keyword>
<evidence type="ECO:0000313" key="6">
    <source>
        <dbReference type="EMBL" id="CAG9316598.1"/>
    </source>
</evidence>
<dbReference type="InterPro" id="IPR029058">
    <property type="entry name" value="AB_hydrolase_fold"/>
</dbReference>
<gene>
    <name evidence="6" type="ORF">BSTOLATCC_MIC16706</name>
</gene>
<evidence type="ECO:0000256" key="4">
    <source>
        <dbReference type="ARBA" id="ARBA00022801"/>
    </source>
</evidence>
<evidence type="ECO:0000256" key="2">
    <source>
        <dbReference type="ARBA" id="ARBA00022645"/>
    </source>
</evidence>
<comment type="caution">
    <text evidence="6">The sequence shown here is derived from an EMBL/GenBank/DDBJ whole genome shotgun (WGS) entry which is preliminary data.</text>
</comment>
<name>A0AAU9ITY9_9CILI</name>
<protein>
    <recommendedName>
        <fullName evidence="5">Carboxypeptidase</fullName>
        <ecNumber evidence="5">3.4.16.-</ecNumber>
    </recommendedName>
</protein>
<reference evidence="6" key="1">
    <citation type="submission" date="2021-09" db="EMBL/GenBank/DDBJ databases">
        <authorList>
            <consortium name="AG Swart"/>
            <person name="Singh M."/>
            <person name="Singh A."/>
            <person name="Seah K."/>
            <person name="Emmerich C."/>
        </authorList>
    </citation>
    <scope>NUCLEOTIDE SEQUENCE</scope>
    <source>
        <strain evidence="6">ATCC30299</strain>
    </source>
</reference>
<dbReference type="EC" id="3.4.16.-" evidence="5"/>
<evidence type="ECO:0000256" key="1">
    <source>
        <dbReference type="ARBA" id="ARBA00009431"/>
    </source>
</evidence>
<evidence type="ECO:0000256" key="3">
    <source>
        <dbReference type="ARBA" id="ARBA00022670"/>
    </source>
</evidence>
<keyword evidence="4 5" id="KW-0378">Hydrolase</keyword>
<sequence>MSFYVLLLAVALAAPLSDLVIGQPGLPTPATFDTYSGYLDIPNSGGKSLHYILVESQNNPATDPLLLWLNGGPGCSSLDGFIYEHGPYVFPDEGTVLFKNQYSWNTNASVLYLEAPAGVGFSVMGDLQNNLTDDETTAHDNLQALLQFFRKFPEYRYHDFFISGESYAGIYVPTLAYNILMYNSYSPHNSINLKGIAVGNGCTDWTVDCNPAFIKLAWSHALFGYDWYEKIVNDCDNFNEWTSEACNNDINYISNVLLANINVYDIYGTCIYHNDTQAYKDNQIRLKYLLDQNPMLGEIPPCCAWDGAYQYFRTPAFKKAFNIPSSVQDWEFCVNLDYISDYLHGSYYVYPYLIRAGLRIMVYSGDVDGSVPFIGTRDWINSLNLGVKQSYSSWYVDEQVAGYYIEYQGLTWVTVKGAGHMVPQWKRPQAHYMINSFLTGNSL</sequence>
<dbReference type="Pfam" id="PF00450">
    <property type="entry name" value="Peptidase_S10"/>
    <property type="match status" value="1"/>
</dbReference>
<dbReference type="InterPro" id="IPR018202">
    <property type="entry name" value="Ser_caboxypep_ser_AS"/>
</dbReference>
<comment type="similarity">
    <text evidence="1 5">Belongs to the peptidase S10 family.</text>
</comment>
<dbReference type="PROSITE" id="PS00131">
    <property type="entry name" value="CARBOXYPEPT_SER_SER"/>
    <property type="match status" value="1"/>
</dbReference>
<dbReference type="InterPro" id="IPR001563">
    <property type="entry name" value="Peptidase_S10"/>
</dbReference>
<proteinExistence type="inferred from homology"/>
<keyword evidence="7" id="KW-1185">Reference proteome</keyword>
<feature type="signal peptide" evidence="5">
    <location>
        <begin position="1"/>
        <end position="22"/>
    </location>
</feature>
<dbReference type="GO" id="GO:0006508">
    <property type="term" value="P:proteolysis"/>
    <property type="evidence" value="ECO:0007669"/>
    <property type="project" value="UniProtKB-KW"/>
</dbReference>
<dbReference type="Gene3D" id="3.40.50.1820">
    <property type="entry name" value="alpha/beta hydrolase"/>
    <property type="match status" value="1"/>
</dbReference>
<organism evidence="6 7">
    <name type="scientific">Blepharisma stoltei</name>
    <dbReference type="NCBI Taxonomy" id="1481888"/>
    <lineage>
        <taxon>Eukaryota</taxon>
        <taxon>Sar</taxon>
        <taxon>Alveolata</taxon>
        <taxon>Ciliophora</taxon>
        <taxon>Postciliodesmatophora</taxon>
        <taxon>Heterotrichea</taxon>
        <taxon>Heterotrichida</taxon>
        <taxon>Blepharismidae</taxon>
        <taxon>Blepharisma</taxon>
    </lineage>
</organism>
<feature type="chain" id="PRO_5043098786" description="Carboxypeptidase" evidence="5">
    <location>
        <begin position="23"/>
        <end position="443"/>
    </location>
</feature>
<dbReference type="AlphaFoldDB" id="A0AAU9ITY9"/>
<dbReference type="PANTHER" id="PTHR11802:SF201">
    <property type="entry name" value="CARBOXYPEPTIDASE"/>
    <property type="match status" value="1"/>
</dbReference>
<evidence type="ECO:0000256" key="5">
    <source>
        <dbReference type="RuleBase" id="RU361156"/>
    </source>
</evidence>
<dbReference type="PRINTS" id="PR00724">
    <property type="entry name" value="CRBOXYPTASEC"/>
</dbReference>